<gene>
    <name evidence="8" type="ORF">AFUS01_LOCUS33371</name>
</gene>
<dbReference type="Proteomes" id="UP000708208">
    <property type="component" value="Unassembled WGS sequence"/>
</dbReference>
<evidence type="ECO:0000256" key="6">
    <source>
        <dbReference type="SAM" id="SignalP"/>
    </source>
</evidence>
<dbReference type="CDD" id="cd00190">
    <property type="entry name" value="Tryp_SPc"/>
    <property type="match status" value="1"/>
</dbReference>
<evidence type="ECO:0000256" key="3">
    <source>
        <dbReference type="ARBA" id="ARBA00022825"/>
    </source>
</evidence>
<dbReference type="AlphaFoldDB" id="A0A8J2PC57"/>
<comment type="caution">
    <text evidence="8">The sequence shown here is derived from an EMBL/GenBank/DDBJ whole genome shotgun (WGS) entry which is preliminary data.</text>
</comment>
<dbReference type="GO" id="GO:0006508">
    <property type="term" value="P:proteolysis"/>
    <property type="evidence" value="ECO:0007669"/>
    <property type="project" value="UniProtKB-KW"/>
</dbReference>
<dbReference type="InterPro" id="IPR033116">
    <property type="entry name" value="TRYPSIN_SER"/>
</dbReference>
<dbReference type="OrthoDB" id="10059102at2759"/>
<accession>A0A8J2PC57</accession>
<evidence type="ECO:0000313" key="9">
    <source>
        <dbReference type="Proteomes" id="UP000708208"/>
    </source>
</evidence>
<proteinExistence type="predicted"/>
<evidence type="ECO:0000256" key="5">
    <source>
        <dbReference type="RuleBase" id="RU363034"/>
    </source>
</evidence>
<dbReference type="Pfam" id="PF00089">
    <property type="entry name" value="Trypsin"/>
    <property type="match status" value="1"/>
</dbReference>
<dbReference type="InterPro" id="IPR018114">
    <property type="entry name" value="TRYPSIN_HIS"/>
</dbReference>
<protein>
    <recommendedName>
        <fullName evidence="7">Peptidase S1 domain-containing protein</fullName>
    </recommendedName>
</protein>
<dbReference type="PROSITE" id="PS00135">
    <property type="entry name" value="TRYPSIN_SER"/>
    <property type="match status" value="1"/>
</dbReference>
<feature type="chain" id="PRO_5035202804" description="Peptidase S1 domain-containing protein" evidence="6">
    <location>
        <begin position="22"/>
        <end position="373"/>
    </location>
</feature>
<dbReference type="SMART" id="SM00020">
    <property type="entry name" value="Tryp_SPc"/>
    <property type="match status" value="1"/>
</dbReference>
<dbReference type="InterPro" id="IPR001254">
    <property type="entry name" value="Trypsin_dom"/>
</dbReference>
<dbReference type="GO" id="GO:0004252">
    <property type="term" value="F:serine-type endopeptidase activity"/>
    <property type="evidence" value="ECO:0007669"/>
    <property type="project" value="InterPro"/>
</dbReference>
<reference evidence="8" key="1">
    <citation type="submission" date="2021-06" db="EMBL/GenBank/DDBJ databases">
        <authorList>
            <person name="Hodson N. C."/>
            <person name="Mongue J. A."/>
            <person name="Jaron S. K."/>
        </authorList>
    </citation>
    <scope>NUCLEOTIDE SEQUENCE</scope>
</reference>
<keyword evidence="2 5" id="KW-0378">Hydrolase</keyword>
<dbReference type="PANTHER" id="PTHR24252:SF18">
    <property type="entry name" value="OVOCHYMASE 1"/>
    <property type="match status" value="1"/>
</dbReference>
<dbReference type="PROSITE" id="PS00134">
    <property type="entry name" value="TRYPSIN_HIS"/>
    <property type="match status" value="1"/>
</dbReference>
<dbReference type="FunFam" id="2.40.10.10:FF:000003">
    <property type="entry name" value="Transmembrane serine protease 3"/>
    <property type="match status" value="1"/>
</dbReference>
<keyword evidence="6" id="KW-0732">Signal</keyword>
<organism evidence="8 9">
    <name type="scientific">Allacma fusca</name>
    <dbReference type="NCBI Taxonomy" id="39272"/>
    <lineage>
        <taxon>Eukaryota</taxon>
        <taxon>Metazoa</taxon>
        <taxon>Ecdysozoa</taxon>
        <taxon>Arthropoda</taxon>
        <taxon>Hexapoda</taxon>
        <taxon>Collembola</taxon>
        <taxon>Symphypleona</taxon>
        <taxon>Sminthuridae</taxon>
        <taxon>Allacma</taxon>
    </lineage>
</organism>
<evidence type="ECO:0000313" key="8">
    <source>
        <dbReference type="EMBL" id="CAG7823137.1"/>
    </source>
</evidence>
<keyword evidence="3 5" id="KW-0720">Serine protease</keyword>
<evidence type="ECO:0000259" key="7">
    <source>
        <dbReference type="PROSITE" id="PS50240"/>
    </source>
</evidence>
<dbReference type="PROSITE" id="PS50240">
    <property type="entry name" value="TRYPSIN_DOM"/>
    <property type="match status" value="1"/>
</dbReference>
<evidence type="ECO:0000256" key="2">
    <source>
        <dbReference type="ARBA" id="ARBA00022801"/>
    </source>
</evidence>
<feature type="signal peptide" evidence="6">
    <location>
        <begin position="1"/>
        <end position="21"/>
    </location>
</feature>
<evidence type="ECO:0000256" key="1">
    <source>
        <dbReference type="ARBA" id="ARBA00022670"/>
    </source>
</evidence>
<keyword evidence="4" id="KW-1015">Disulfide bond</keyword>
<evidence type="ECO:0000256" key="4">
    <source>
        <dbReference type="ARBA" id="ARBA00023157"/>
    </source>
</evidence>
<keyword evidence="1 5" id="KW-0645">Protease</keyword>
<name>A0A8J2PC57_9HEXA</name>
<feature type="domain" description="Peptidase S1" evidence="7">
    <location>
        <begin position="61"/>
        <end position="291"/>
    </location>
</feature>
<dbReference type="EMBL" id="CAJVCH010528499">
    <property type="protein sequence ID" value="CAG7823137.1"/>
    <property type="molecule type" value="Genomic_DNA"/>
</dbReference>
<keyword evidence="9" id="KW-1185">Reference proteome</keyword>
<sequence length="373" mass="41504">MKYLVYGTILSQLLDLTCILALPGPEESTSEVKFHGLKAMSKDEVMSENEANNRTRKFPRIVGGTEVKRHKFPSIVAMNIYGSQKCGGTILAEEWVVSAGHCVISRNPKYFEFLAGKHNIAEKEDTEQRREVVEVIPHEDYDPDILKNDIALFKVSPKFEFNEFVQPANVPKEKWNTFSGMSIASGWGRTSSGGASSDVLLEAEIPLMTLKSCREKYPREEIFNDNICAGYEEGGKDACQGDSGGPLYFKDKDVFYQIGVTSWGIGCARPDQPGVYTDISQFLDWIKATQAKYKSPGQTGGADVLNEGKPKRTLMATVMAQTICSQFDVSVQKKTLPKPIRNKPDSSIKCGYFKWTECSGKSCGPFKLYSCKK</sequence>
<dbReference type="PANTHER" id="PTHR24252">
    <property type="entry name" value="ACROSIN-RELATED"/>
    <property type="match status" value="1"/>
</dbReference>